<evidence type="ECO:0000256" key="1">
    <source>
        <dbReference type="SAM" id="Phobius"/>
    </source>
</evidence>
<evidence type="ECO:0000313" key="3">
    <source>
        <dbReference type="EMBL" id="CAI9731349.1"/>
    </source>
</evidence>
<keyword evidence="1" id="KW-0812">Transmembrane</keyword>
<keyword evidence="1" id="KW-1133">Transmembrane helix</keyword>
<feature type="chain" id="PRO_5041393025" evidence="2">
    <location>
        <begin position="27"/>
        <end position="448"/>
    </location>
</feature>
<evidence type="ECO:0000256" key="2">
    <source>
        <dbReference type="SAM" id="SignalP"/>
    </source>
</evidence>
<protein>
    <submittedName>
        <fullName evidence="3">Uncharacterized protein</fullName>
    </submittedName>
</protein>
<feature type="transmembrane region" description="Helical" evidence="1">
    <location>
        <begin position="335"/>
        <end position="358"/>
    </location>
</feature>
<keyword evidence="1" id="KW-0472">Membrane</keyword>
<proteinExistence type="predicted"/>
<keyword evidence="4" id="KW-1185">Reference proteome</keyword>
<dbReference type="AlphaFoldDB" id="A0AA36BC07"/>
<keyword evidence="2" id="KW-0732">Signal</keyword>
<organism evidence="3 4">
    <name type="scientific">Octopus vulgaris</name>
    <name type="common">Common octopus</name>
    <dbReference type="NCBI Taxonomy" id="6645"/>
    <lineage>
        <taxon>Eukaryota</taxon>
        <taxon>Metazoa</taxon>
        <taxon>Spiralia</taxon>
        <taxon>Lophotrochozoa</taxon>
        <taxon>Mollusca</taxon>
        <taxon>Cephalopoda</taxon>
        <taxon>Coleoidea</taxon>
        <taxon>Octopodiformes</taxon>
        <taxon>Octopoda</taxon>
        <taxon>Incirrata</taxon>
        <taxon>Octopodidae</taxon>
        <taxon>Octopus</taxon>
    </lineage>
</organism>
<accession>A0AA36BC07</accession>
<reference evidence="3" key="1">
    <citation type="submission" date="2023-08" db="EMBL/GenBank/DDBJ databases">
        <authorList>
            <person name="Alioto T."/>
            <person name="Alioto T."/>
            <person name="Gomez Garrido J."/>
        </authorList>
    </citation>
    <scope>NUCLEOTIDE SEQUENCE</scope>
</reference>
<feature type="signal peptide" evidence="2">
    <location>
        <begin position="1"/>
        <end position="26"/>
    </location>
</feature>
<name>A0AA36BC07_OCTVU</name>
<evidence type="ECO:0000313" key="4">
    <source>
        <dbReference type="Proteomes" id="UP001162480"/>
    </source>
</evidence>
<dbReference type="Proteomes" id="UP001162480">
    <property type="component" value="Chromosome 12"/>
</dbReference>
<dbReference type="EMBL" id="OX597825">
    <property type="protein sequence ID" value="CAI9731349.1"/>
    <property type="molecule type" value="Genomic_DNA"/>
</dbReference>
<gene>
    <name evidence="3" type="ORF">OCTVUL_1B030189</name>
</gene>
<sequence length="448" mass="51969">MLFLSCWSILVFICLNFAIYFADIQATSWDVTVCFDTANYSSIRVALNNKYVNISYQSKQKCFKPNFELNSGEKPSFIKVNPYNNYETIVGKPDHSEIYFGECKSECYKKTKLGKWTHWNLEVIHSEMNNKYTQSFKIIPYGKDDIKFEKDSKTSNKSFILPMEMNTRSRIEIETTGKFWLETVVNLKNMETSNRYSCIYALNQSTPYHECSLTNNTVWKIELTFQSKLIGNIEEMKIFFRMTGSETNTLQALTLKKLAYLPTFSAFINIGNISMDEVEISFENNNKAIDISKIVMTRILTGEEYGCVNVHKTNSNEYSCKFLNKKEELQSNESYLLIKIVVGPLVVLILCLIMIFIVRKKVFRNSVNRGNTSKLQDVNENHYYSMQNTTPVCISKRNQELPSSQLKSQDLVEDGYCHMKNPSSVYINKPTQQPFYSDLEIHIYEELA</sequence>